<evidence type="ECO:0000256" key="6">
    <source>
        <dbReference type="ARBA" id="ARBA00022605"/>
    </source>
</evidence>
<dbReference type="NCBIfam" id="TIGR00674">
    <property type="entry name" value="dapA"/>
    <property type="match status" value="1"/>
</dbReference>
<dbReference type="HAMAP" id="MF_00418">
    <property type="entry name" value="DapA"/>
    <property type="match status" value="1"/>
</dbReference>
<evidence type="ECO:0000313" key="17">
    <source>
        <dbReference type="Proteomes" id="UP000324194"/>
    </source>
</evidence>
<dbReference type="EMBL" id="LR699119">
    <property type="protein sequence ID" value="VVC76306.1"/>
    <property type="molecule type" value="Genomic_DNA"/>
</dbReference>
<evidence type="ECO:0000256" key="7">
    <source>
        <dbReference type="ARBA" id="ARBA00022915"/>
    </source>
</evidence>
<keyword evidence="6 12" id="KW-0028">Amino-acid biosynthesis</keyword>
<comment type="similarity">
    <text evidence="3 12 13">Belongs to the DapA family.</text>
</comment>
<comment type="caution">
    <text evidence="12">Was originally thought to be a dihydrodipicolinate synthase (DHDPS), catalyzing the condensation of (S)-aspartate-beta-semialdehyde [(S)-ASA] and pyruvate to dihydrodipicolinate (DHDP). However, it was shown in E.coli that the product of the enzymatic reaction is not dihydrodipicolinate but in fact (4S)-4-hydroxy-2,3,4,5-tetrahydro-(2S)-dipicolinic acid (HTPA), and that the consecutive dehydration reaction leading to DHDP is not spontaneous but catalyzed by DapB.</text>
</comment>
<dbReference type="PROSITE" id="PS00666">
    <property type="entry name" value="DHDPS_2"/>
    <property type="match status" value="1"/>
</dbReference>
<dbReference type="GO" id="GO:0005829">
    <property type="term" value="C:cytosol"/>
    <property type="evidence" value="ECO:0007669"/>
    <property type="project" value="TreeGrafter"/>
</dbReference>
<feature type="active site" description="Schiff-base intermediate with substrate" evidence="12 14">
    <location>
        <position position="161"/>
    </location>
</feature>
<feature type="binding site" evidence="12 15">
    <location>
        <position position="203"/>
    </location>
    <ligand>
        <name>pyruvate</name>
        <dbReference type="ChEBI" id="CHEBI:15361"/>
    </ligand>
</feature>
<dbReference type="OrthoDB" id="9782828at2"/>
<evidence type="ECO:0000256" key="15">
    <source>
        <dbReference type="PIRSR" id="PIRSR001365-2"/>
    </source>
</evidence>
<dbReference type="RefSeq" id="WP_148339529.1">
    <property type="nucleotide sequence ID" value="NZ_LR699119.1"/>
</dbReference>
<evidence type="ECO:0000256" key="5">
    <source>
        <dbReference type="ARBA" id="ARBA00022490"/>
    </source>
</evidence>
<comment type="subcellular location">
    <subcellularLocation>
        <location evidence="12">Cytoplasm</location>
    </subcellularLocation>
</comment>
<feature type="active site" description="Proton donor/acceptor" evidence="12 14">
    <location>
        <position position="133"/>
    </location>
</feature>
<dbReference type="InterPro" id="IPR002220">
    <property type="entry name" value="DapA-like"/>
</dbReference>
<name>A0A5E4PJ25_9COXI</name>
<reference evidence="16 17" key="1">
    <citation type="submission" date="2019-08" db="EMBL/GenBank/DDBJ databases">
        <authorList>
            <person name="Guy L."/>
        </authorList>
    </citation>
    <scope>NUCLEOTIDE SEQUENCE [LARGE SCALE GENOMIC DNA]</scope>
    <source>
        <strain evidence="16 17">SGT-108</strain>
    </source>
</reference>
<evidence type="ECO:0000256" key="12">
    <source>
        <dbReference type="HAMAP-Rule" id="MF_00418"/>
    </source>
</evidence>
<evidence type="ECO:0000256" key="10">
    <source>
        <dbReference type="ARBA" id="ARBA00023270"/>
    </source>
</evidence>
<evidence type="ECO:0000256" key="2">
    <source>
        <dbReference type="ARBA" id="ARBA00005120"/>
    </source>
</evidence>
<dbReference type="PIRSF" id="PIRSF001365">
    <property type="entry name" value="DHDPS"/>
    <property type="match status" value="1"/>
</dbReference>
<keyword evidence="9 12" id="KW-0456">Lyase</keyword>
<comment type="subunit">
    <text evidence="12">Homotetramer; dimer of dimers.</text>
</comment>
<protein>
    <recommendedName>
        <fullName evidence="4 12">4-hydroxy-tetrahydrodipicolinate synthase</fullName>
        <shortName evidence="12">HTPA synthase</shortName>
        <ecNumber evidence="4 12">4.3.3.7</ecNumber>
    </recommendedName>
</protein>
<evidence type="ECO:0000256" key="13">
    <source>
        <dbReference type="PIRNR" id="PIRNR001365"/>
    </source>
</evidence>
<comment type="pathway">
    <text evidence="2 12">Amino-acid biosynthesis; L-lysine biosynthesis via DAP pathway; (S)-tetrahydrodipicolinate from L-aspartate: step 3/4.</text>
</comment>
<dbReference type="GO" id="GO:0009089">
    <property type="term" value="P:lysine biosynthetic process via diaminopimelate"/>
    <property type="evidence" value="ECO:0007669"/>
    <property type="project" value="UniProtKB-UniRule"/>
</dbReference>
<keyword evidence="5 12" id="KW-0963">Cytoplasm</keyword>
<evidence type="ECO:0000256" key="14">
    <source>
        <dbReference type="PIRSR" id="PIRSR001365-1"/>
    </source>
</evidence>
<dbReference type="SUPFAM" id="SSF51569">
    <property type="entry name" value="Aldolase"/>
    <property type="match status" value="1"/>
</dbReference>
<dbReference type="UniPathway" id="UPA00034">
    <property type="reaction ID" value="UER00017"/>
</dbReference>
<dbReference type="PANTHER" id="PTHR12128:SF66">
    <property type="entry name" value="4-HYDROXY-2-OXOGLUTARATE ALDOLASE, MITOCHONDRIAL"/>
    <property type="match status" value="1"/>
</dbReference>
<dbReference type="AlphaFoldDB" id="A0A5E4PJ25"/>
<evidence type="ECO:0000256" key="8">
    <source>
        <dbReference type="ARBA" id="ARBA00023154"/>
    </source>
</evidence>
<feature type="site" description="Part of a proton relay during catalysis" evidence="12">
    <location>
        <position position="44"/>
    </location>
</feature>
<comment type="function">
    <text evidence="1 12">Catalyzes the condensation of (S)-aspartate-beta-semialdehyde [(S)-ASA] and pyruvate to 4-hydroxy-tetrahydrodipicolinate (HTPA).</text>
</comment>
<dbReference type="InterPro" id="IPR013785">
    <property type="entry name" value="Aldolase_TIM"/>
</dbReference>
<keyword evidence="10 12" id="KW-0704">Schiff base</keyword>
<dbReference type="PROSITE" id="PS00665">
    <property type="entry name" value="DHDPS_1"/>
    <property type="match status" value="1"/>
</dbReference>
<comment type="catalytic activity">
    <reaction evidence="11 12">
        <text>L-aspartate 4-semialdehyde + pyruvate = (2S,4S)-4-hydroxy-2,3,4,5-tetrahydrodipicolinate + H2O + H(+)</text>
        <dbReference type="Rhea" id="RHEA:34171"/>
        <dbReference type="ChEBI" id="CHEBI:15361"/>
        <dbReference type="ChEBI" id="CHEBI:15377"/>
        <dbReference type="ChEBI" id="CHEBI:15378"/>
        <dbReference type="ChEBI" id="CHEBI:67139"/>
        <dbReference type="ChEBI" id="CHEBI:537519"/>
        <dbReference type="EC" id="4.3.3.7"/>
    </reaction>
</comment>
<dbReference type="SMART" id="SM01130">
    <property type="entry name" value="DHDPS"/>
    <property type="match status" value="1"/>
</dbReference>
<dbReference type="GO" id="GO:0008840">
    <property type="term" value="F:4-hydroxy-tetrahydrodipicolinate synthase activity"/>
    <property type="evidence" value="ECO:0007669"/>
    <property type="project" value="UniProtKB-UniRule"/>
</dbReference>
<dbReference type="EC" id="4.3.3.7" evidence="4 12"/>
<evidence type="ECO:0000256" key="3">
    <source>
        <dbReference type="ARBA" id="ARBA00007592"/>
    </source>
</evidence>
<dbReference type="Gene3D" id="3.20.20.70">
    <property type="entry name" value="Aldolase class I"/>
    <property type="match status" value="1"/>
</dbReference>
<evidence type="ECO:0000256" key="9">
    <source>
        <dbReference type="ARBA" id="ARBA00023239"/>
    </source>
</evidence>
<sequence length="291" mass="31303">MFKGSMVAIVTPMHNDGSIDKKALQELTEWHIGAGTDAIIAAGTTGESATLEPDEQFEVISLIVRQAAGRIPVIAGSGTNSTRTTIRLSENARRAGADACLIVTPYYNKPTQNGLYAHYEMVMKQVDMPVILYNVPGRTACDLLPETVERLSQIKNILGIKEATGKVERAAEIIRRCGNTFAVYSGDDATALDLMLAGAQGVISVTANVAPQKMHAMCTAALGGNMTLAAQINDELMLLHKNLFLESNPIPAKWALAEMGKIQAGIRMPLLPLDSQYHQDVKKAMQNAGVK</sequence>
<dbReference type="PANTHER" id="PTHR12128">
    <property type="entry name" value="DIHYDRODIPICOLINATE SYNTHASE"/>
    <property type="match status" value="1"/>
</dbReference>
<dbReference type="KEGG" id="asip:AQUSIP_16150"/>
<dbReference type="GO" id="GO:0019877">
    <property type="term" value="P:diaminopimelate biosynthetic process"/>
    <property type="evidence" value="ECO:0007669"/>
    <property type="project" value="UniProtKB-UniRule"/>
</dbReference>
<evidence type="ECO:0000256" key="1">
    <source>
        <dbReference type="ARBA" id="ARBA00003294"/>
    </source>
</evidence>
<keyword evidence="7 12" id="KW-0220">Diaminopimelate biosynthesis</keyword>
<evidence type="ECO:0000256" key="4">
    <source>
        <dbReference type="ARBA" id="ARBA00012086"/>
    </source>
</evidence>
<feature type="binding site" evidence="12 15">
    <location>
        <position position="45"/>
    </location>
    <ligand>
        <name>pyruvate</name>
        <dbReference type="ChEBI" id="CHEBI:15361"/>
    </ligand>
</feature>
<dbReference type="InterPro" id="IPR020624">
    <property type="entry name" value="Schiff_base-form_aldolases_CS"/>
</dbReference>
<dbReference type="PRINTS" id="PR00146">
    <property type="entry name" value="DHPICSNTHASE"/>
</dbReference>
<dbReference type="InterPro" id="IPR020625">
    <property type="entry name" value="Schiff_base-form_aldolases_AS"/>
</dbReference>
<dbReference type="Pfam" id="PF00701">
    <property type="entry name" value="DHDPS"/>
    <property type="match status" value="1"/>
</dbReference>
<keyword evidence="17" id="KW-1185">Reference proteome</keyword>
<proteinExistence type="inferred from homology"/>
<organism evidence="16 17">
    <name type="scientific">Aquicella siphonis</name>
    <dbReference type="NCBI Taxonomy" id="254247"/>
    <lineage>
        <taxon>Bacteria</taxon>
        <taxon>Pseudomonadati</taxon>
        <taxon>Pseudomonadota</taxon>
        <taxon>Gammaproteobacteria</taxon>
        <taxon>Legionellales</taxon>
        <taxon>Coxiellaceae</taxon>
        <taxon>Aquicella</taxon>
    </lineage>
</organism>
<dbReference type="InterPro" id="IPR005263">
    <property type="entry name" value="DapA"/>
</dbReference>
<dbReference type="CDD" id="cd00950">
    <property type="entry name" value="DHDPS"/>
    <property type="match status" value="1"/>
</dbReference>
<dbReference type="Proteomes" id="UP000324194">
    <property type="component" value="Chromosome 1"/>
</dbReference>
<evidence type="ECO:0000256" key="11">
    <source>
        <dbReference type="ARBA" id="ARBA00047836"/>
    </source>
</evidence>
<evidence type="ECO:0000313" key="16">
    <source>
        <dbReference type="EMBL" id="VVC76306.1"/>
    </source>
</evidence>
<keyword evidence="8 12" id="KW-0457">Lysine biosynthesis</keyword>
<accession>A0A5E4PJ25</accession>
<feature type="site" description="Part of a proton relay during catalysis" evidence="12">
    <location>
        <position position="107"/>
    </location>
</feature>
<gene>
    <name evidence="12 16" type="primary">dapA</name>
    <name evidence="16" type="ORF">AQUSIP_16150</name>
</gene>